<evidence type="ECO:0000256" key="1">
    <source>
        <dbReference type="SAM" id="Phobius"/>
    </source>
</evidence>
<keyword evidence="1" id="KW-0812">Transmembrane</keyword>
<keyword evidence="3" id="KW-1185">Reference proteome</keyword>
<accession>A0ABV1RF99</accession>
<protein>
    <submittedName>
        <fullName evidence="2">DUF2938 domain-containing protein</fullName>
    </submittedName>
</protein>
<evidence type="ECO:0000313" key="2">
    <source>
        <dbReference type="EMBL" id="MER2491596.1"/>
    </source>
</evidence>
<feature type="transmembrane region" description="Helical" evidence="1">
    <location>
        <begin position="27"/>
        <end position="46"/>
    </location>
</feature>
<reference evidence="2 3" key="1">
    <citation type="submission" date="2024-06" db="EMBL/GenBank/DDBJ databases">
        <authorList>
            <person name="Chen R.Y."/>
        </authorList>
    </citation>
    <scope>NUCLEOTIDE SEQUENCE [LARGE SCALE GENOMIC DNA]</scope>
    <source>
        <strain evidence="2 3">D2</strain>
    </source>
</reference>
<dbReference type="InterPro" id="IPR021329">
    <property type="entry name" value="DUF2938"/>
</dbReference>
<evidence type="ECO:0000313" key="3">
    <source>
        <dbReference type="Proteomes" id="UP001467690"/>
    </source>
</evidence>
<dbReference type="RefSeq" id="WP_350401187.1">
    <property type="nucleotide sequence ID" value="NZ_JBELOE010000136.1"/>
</dbReference>
<keyword evidence="1" id="KW-0472">Membrane</keyword>
<sequence length="165" mass="17740">MNTLIVVFLLGIGATAAMDLWSILRKSLLGIAPPNYGMVGRWLAYMPYGKFRHDSIAASAPIKREHYIGWIAHYLIGIVFAAVLIAVAGKPWILNPTIGPALMVGVGTVVAPFLLMQPGMGAGIASSRTLKPNSARLHSLINHAVFGLGLYASGWALKLYHYTQA</sequence>
<comment type="caution">
    <text evidence="2">The sequence shown here is derived from an EMBL/GenBank/DDBJ whole genome shotgun (WGS) entry which is preliminary data.</text>
</comment>
<dbReference type="Pfam" id="PF11158">
    <property type="entry name" value="DUF2938"/>
    <property type="match status" value="1"/>
</dbReference>
<feature type="transmembrane region" description="Helical" evidence="1">
    <location>
        <begin position="67"/>
        <end position="87"/>
    </location>
</feature>
<dbReference type="EMBL" id="JBELOE010000136">
    <property type="protein sequence ID" value="MER2491596.1"/>
    <property type="molecule type" value="Genomic_DNA"/>
</dbReference>
<feature type="transmembrane region" description="Helical" evidence="1">
    <location>
        <begin position="93"/>
        <end position="116"/>
    </location>
</feature>
<proteinExistence type="predicted"/>
<feature type="transmembrane region" description="Helical" evidence="1">
    <location>
        <begin position="137"/>
        <end position="157"/>
    </location>
</feature>
<gene>
    <name evidence="2" type="ORF">ABS311_06845</name>
</gene>
<keyword evidence="1" id="KW-1133">Transmembrane helix</keyword>
<name>A0ABV1RF99_9ALTE</name>
<organism evidence="2 3">
    <name type="scientific">Catenovulum sediminis</name>
    <dbReference type="NCBI Taxonomy" id="1740262"/>
    <lineage>
        <taxon>Bacteria</taxon>
        <taxon>Pseudomonadati</taxon>
        <taxon>Pseudomonadota</taxon>
        <taxon>Gammaproteobacteria</taxon>
        <taxon>Alteromonadales</taxon>
        <taxon>Alteromonadaceae</taxon>
        <taxon>Catenovulum</taxon>
    </lineage>
</organism>
<dbReference type="Proteomes" id="UP001467690">
    <property type="component" value="Unassembled WGS sequence"/>
</dbReference>